<dbReference type="Gene3D" id="4.10.60.10">
    <property type="entry name" value="Zinc finger, CCHC-type"/>
    <property type="match status" value="1"/>
</dbReference>
<dbReference type="SMART" id="SM00343">
    <property type="entry name" value="ZnF_C2HC"/>
    <property type="match status" value="1"/>
</dbReference>
<accession>A0A180G4S3</accession>
<evidence type="ECO:0000256" key="1">
    <source>
        <dbReference type="ARBA" id="ARBA00022664"/>
    </source>
</evidence>
<reference evidence="5" key="2">
    <citation type="submission" date="2016-05" db="EMBL/GenBank/DDBJ databases">
        <title>Comparative analysis highlights variable genome content of wheat rusts and divergence of the mating loci.</title>
        <authorList>
            <person name="Cuomo C.A."/>
            <person name="Bakkeren G."/>
            <person name="Szabo L."/>
            <person name="Khalil H."/>
            <person name="Joly D."/>
            <person name="Goldberg J."/>
            <person name="Young S."/>
            <person name="Zeng Q."/>
            <person name="Fellers J."/>
        </authorList>
    </citation>
    <scope>NUCLEOTIDE SEQUENCE [LARGE SCALE GENOMIC DNA]</scope>
    <source>
        <strain evidence="5">1-1 BBBD Race 1</strain>
    </source>
</reference>
<keyword evidence="2" id="KW-0479">Metal-binding</keyword>
<reference evidence="5" key="1">
    <citation type="submission" date="2009-11" db="EMBL/GenBank/DDBJ databases">
        <authorList>
            <consortium name="The Broad Institute Genome Sequencing Platform"/>
            <person name="Ward D."/>
            <person name="Feldgarden M."/>
            <person name="Earl A."/>
            <person name="Young S.K."/>
            <person name="Zeng Q."/>
            <person name="Koehrsen M."/>
            <person name="Alvarado L."/>
            <person name="Berlin A."/>
            <person name="Bochicchio J."/>
            <person name="Borenstein D."/>
            <person name="Chapman S.B."/>
            <person name="Chen Z."/>
            <person name="Engels R."/>
            <person name="Freedman E."/>
            <person name="Gellesch M."/>
            <person name="Goldberg J."/>
            <person name="Griggs A."/>
            <person name="Gujja S."/>
            <person name="Heilman E."/>
            <person name="Heiman D."/>
            <person name="Hepburn T."/>
            <person name="Howarth C."/>
            <person name="Jen D."/>
            <person name="Larson L."/>
            <person name="Lewis B."/>
            <person name="Mehta T."/>
            <person name="Park D."/>
            <person name="Pearson M."/>
            <person name="Roberts A."/>
            <person name="Saif S."/>
            <person name="Shea T."/>
            <person name="Shenoy N."/>
            <person name="Sisk P."/>
            <person name="Stolte C."/>
            <person name="Sykes S."/>
            <person name="Thomson T."/>
            <person name="Walk T."/>
            <person name="White J."/>
            <person name="Yandava C."/>
            <person name="Izard J."/>
            <person name="Baranova O.V."/>
            <person name="Blanton J.M."/>
            <person name="Tanner A.C."/>
            <person name="Dewhirst F.E."/>
            <person name="Haas B."/>
            <person name="Nusbaum C."/>
            <person name="Birren B."/>
        </authorList>
    </citation>
    <scope>NUCLEOTIDE SEQUENCE [LARGE SCALE GENOMIC DNA]</scope>
    <source>
        <strain evidence="5">1-1 BBBD Race 1</strain>
    </source>
</reference>
<protein>
    <submittedName>
        <fullName evidence="6">CCHC-type domain-containing protein</fullName>
    </submittedName>
</protein>
<evidence type="ECO:0000313" key="7">
    <source>
        <dbReference type="Proteomes" id="UP000005240"/>
    </source>
</evidence>
<dbReference type="EnsemblFungi" id="PTTG_04870-t43_1">
    <property type="protein sequence ID" value="PTTG_04870-t43_1-p1"/>
    <property type="gene ID" value="PTTG_04870"/>
</dbReference>
<keyword evidence="7" id="KW-1185">Reference proteome</keyword>
<keyword evidence="1" id="KW-0507">mRNA processing</keyword>
<evidence type="ECO:0000256" key="2">
    <source>
        <dbReference type="PROSITE-ProRule" id="PRU00047"/>
    </source>
</evidence>
<gene>
    <name evidence="5" type="ORF">PTTG_04870</name>
</gene>
<dbReference type="InterPro" id="IPR001878">
    <property type="entry name" value="Znf_CCHC"/>
</dbReference>
<reference evidence="6" key="4">
    <citation type="submission" date="2025-05" db="UniProtKB">
        <authorList>
            <consortium name="EnsemblFungi"/>
        </authorList>
    </citation>
    <scope>IDENTIFICATION</scope>
    <source>
        <strain evidence="6">isolate 1-1 / race 1 (BBBD)</strain>
    </source>
</reference>
<proteinExistence type="predicted"/>
<dbReference type="GO" id="GO:0008270">
    <property type="term" value="F:zinc ion binding"/>
    <property type="evidence" value="ECO:0007669"/>
    <property type="project" value="UniProtKB-KW"/>
</dbReference>
<dbReference type="AlphaFoldDB" id="A0A180G4S3"/>
<dbReference type="EMBL" id="ADAS02000334">
    <property type="protein sequence ID" value="OAV87618.1"/>
    <property type="molecule type" value="Genomic_DNA"/>
</dbReference>
<dbReference type="SUPFAM" id="SSF57756">
    <property type="entry name" value="Retrovirus zinc finger-like domains"/>
    <property type="match status" value="1"/>
</dbReference>
<dbReference type="PROSITE" id="PS50158">
    <property type="entry name" value="ZF_CCHC"/>
    <property type="match status" value="1"/>
</dbReference>
<dbReference type="GO" id="GO:0003676">
    <property type="term" value="F:nucleic acid binding"/>
    <property type="evidence" value="ECO:0007669"/>
    <property type="project" value="InterPro"/>
</dbReference>
<dbReference type="Proteomes" id="UP000005240">
    <property type="component" value="Unassembled WGS sequence"/>
</dbReference>
<keyword evidence="2" id="KW-0863">Zinc-finger</keyword>
<dbReference type="InterPro" id="IPR036875">
    <property type="entry name" value="Znf_CCHC_sf"/>
</dbReference>
<feature type="region of interest" description="Disordered" evidence="3">
    <location>
        <begin position="30"/>
        <end position="94"/>
    </location>
</feature>
<feature type="domain" description="CCHC-type" evidence="4">
    <location>
        <begin position="60"/>
        <end position="73"/>
    </location>
</feature>
<evidence type="ECO:0000313" key="5">
    <source>
        <dbReference type="EMBL" id="OAV87618.1"/>
    </source>
</evidence>
<organism evidence="5">
    <name type="scientific">Puccinia triticina (isolate 1-1 / race 1 (BBBD))</name>
    <name type="common">Brown leaf rust fungus</name>
    <dbReference type="NCBI Taxonomy" id="630390"/>
    <lineage>
        <taxon>Eukaryota</taxon>
        <taxon>Fungi</taxon>
        <taxon>Dikarya</taxon>
        <taxon>Basidiomycota</taxon>
        <taxon>Pucciniomycotina</taxon>
        <taxon>Pucciniomycetes</taxon>
        <taxon>Pucciniales</taxon>
        <taxon>Pucciniaceae</taxon>
        <taxon>Puccinia</taxon>
    </lineage>
</organism>
<evidence type="ECO:0000259" key="4">
    <source>
        <dbReference type="PROSITE" id="PS50158"/>
    </source>
</evidence>
<sequence length="94" mass="10069">MEEQQGTPMSFLTIVVAALDKDWIYRKGQALQASASGSNKQASNGADSKPRKKSGSGVTCYNCGADGHVSSNCLEPKTKKQKAYEAKGEKTLKE</sequence>
<dbReference type="Pfam" id="PF00098">
    <property type="entry name" value="zf-CCHC"/>
    <property type="match status" value="1"/>
</dbReference>
<name>A0A180G4S3_PUCT1</name>
<reference evidence="6 7" key="3">
    <citation type="journal article" date="2017" name="G3 (Bethesda)">
        <title>Comparative analysis highlights variable genome content of wheat rusts and divergence of the mating loci.</title>
        <authorList>
            <person name="Cuomo C.A."/>
            <person name="Bakkeren G."/>
            <person name="Khalil H.B."/>
            <person name="Panwar V."/>
            <person name="Joly D."/>
            <person name="Linning R."/>
            <person name="Sakthikumar S."/>
            <person name="Song X."/>
            <person name="Adiconis X."/>
            <person name="Fan L."/>
            <person name="Goldberg J.M."/>
            <person name="Levin J.Z."/>
            <person name="Young S."/>
            <person name="Zeng Q."/>
            <person name="Anikster Y."/>
            <person name="Bruce M."/>
            <person name="Wang M."/>
            <person name="Yin C."/>
            <person name="McCallum B."/>
            <person name="Szabo L.J."/>
            <person name="Hulbert S."/>
            <person name="Chen X."/>
            <person name="Fellers J.P."/>
        </authorList>
    </citation>
    <scope>NUCLEOTIDE SEQUENCE</scope>
    <source>
        <strain evidence="6">isolate 1-1 / race 1 (BBBD)</strain>
        <strain evidence="7">Isolate 1-1 / race 1 (BBBD)</strain>
    </source>
</reference>
<feature type="compositionally biased region" description="Basic and acidic residues" evidence="3">
    <location>
        <begin position="76"/>
        <end position="94"/>
    </location>
</feature>
<evidence type="ECO:0000313" key="6">
    <source>
        <dbReference type="EnsemblFungi" id="PTTG_04870-t43_1-p1"/>
    </source>
</evidence>
<evidence type="ECO:0000256" key="3">
    <source>
        <dbReference type="SAM" id="MobiDB-lite"/>
    </source>
</evidence>
<dbReference type="GO" id="GO:0006397">
    <property type="term" value="P:mRNA processing"/>
    <property type="evidence" value="ECO:0007669"/>
    <property type="project" value="UniProtKB-KW"/>
</dbReference>
<keyword evidence="2" id="KW-0862">Zinc</keyword>
<feature type="compositionally biased region" description="Polar residues" evidence="3">
    <location>
        <begin position="31"/>
        <end position="46"/>
    </location>
</feature>
<dbReference type="VEuPathDB" id="FungiDB:PTTG_04870"/>
<dbReference type="OrthoDB" id="2391219at2759"/>